<dbReference type="NCBIfam" id="TIGR02937">
    <property type="entry name" value="sigma70-ECF"/>
    <property type="match status" value="1"/>
</dbReference>
<dbReference type="SUPFAM" id="SSF88946">
    <property type="entry name" value="Sigma2 domain of RNA polymerase sigma factors"/>
    <property type="match status" value="1"/>
</dbReference>
<dbReference type="InterPro" id="IPR013325">
    <property type="entry name" value="RNA_pol_sigma_r2"/>
</dbReference>
<evidence type="ECO:0000313" key="7">
    <source>
        <dbReference type="EMBL" id="RCW30361.1"/>
    </source>
</evidence>
<evidence type="ECO:0000259" key="6">
    <source>
        <dbReference type="Pfam" id="PF08281"/>
    </source>
</evidence>
<evidence type="ECO:0000259" key="5">
    <source>
        <dbReference type="Pfam" id="PF04542"/>
    </source>
</evidence>
<dbReference type="InterPro" id="IPR039425">
    <property type="entry name" value="RNA_pol_sigma-70-like"/>
</dbReference>
<dbReference type="InterPro" id="IPR013324">
    <property type="entry name" value="RNA_pol_sigma_r3/r4-like"/>
</dbReference>
<dbReference type="GO" id="GO:0006352">
    <property type="term" value="P:DNA-templated transcription initiation"/>
    <property type="evidence" value="ECO:0007669"/>
    <property type="project" value="InterPro"/>
</dbReference>
<organism evidence="7 8">
    <name type="scientific">Marinilabilia salmonicolor</name>
    <dbReference type="NCBI Taxonomy" id="989"/>
    <lineage>
        <taxon>Bacteria</taxon>
        <taxon>Pseudomonadati</taxon>
        <taxon>Bacteroidota</taxon>
        <taxon>Bacteroidia</taxon>
        <taxon>Marinilabiliales</taxon>
        <taxon>Marinilabiliaceae</taxon>
        <taxon>Marinilabilia</taxon>
    </lineage>
</organism>
<dbReference type="SUPFAM" id="SSF88659">
    <property type="entry name" value="Sigma3 and sigma4 domains of RNA polymerase sigma factors"/>
    <property type="match status" value="1"/>
</dbReference>
<keyword evidence="3" id="KW-0731">Sigma factor</keyword>
<dbReference type="InterPro" id="IPR007627">
    <property type="entry name" value="RNA_pol_sigma70_r2"/>
</dbReference>
<evidence type="ECO:0000313" key="8">
    <source>
        <dbReference type="Proteomes" id="UP000252733"/>
    </source>
</evidence>
<dbReference type="RefSeq" id="WP_114437619.1">
    <property type="nucleotide sequence ID" value="NZ_QPIZ01000022.1"/>
</dbReference>
<evidence type="ECO:0000256" key="3">
    <source>
        <dbReference type="ARBA" id="ARBA00023082"/>
    </source>
</evidence>
<accession>A0A368UU13</accession>
<feature type="domain" description="RNA polymerase sigma factor 70 region 4 type 2" evidence="6">
    <location>
        <begin position="110"/>
        <end position="159"/>
    </location>
</feature>
<dbReference type="InterPro" id="IPR014284">
    <property type="entry name" value="RNA_pol_sigma-70_dom"/>
</dbReference>
<dbReference type="Gene3D" id="1.10.1740.10">
    <property type="match status" value="1"/>
</dbReference>
<gene>
    <name evidence="7" type="ORF">DFO77_12211</name>
</gene>
<dbReference type="PANTHER" id="PTHR43133:SF45">
    <property type="entry name" value="RNA POLYMERASE ECF-TYPE SIGMA FACTOR"/>
    <property type="match status" value="1"/>
</dbReference>
<dbReference type="Pfam" id="PF04542">
    <property type="entry name" value="Sigma70_r2"/>
    <property type="match status" value="1"/>
</dbReference>
<name>A0A368UU13_9BACT</name>
<dbReference type="PANTHER" id="PTHR43133">
    <property type="entry name" value="RNA POLYMERASE ECF-TYPE SIGMA FACTO"/>
    <property type="match status" value="1"/>
</dbReference>
<comment type="caution">
    <text evidence="7">The sequence shown here is derived from an EMBL/GenBank/DDBJ whole genome shotgun (WGS) entry which is preliminary data.</text>
</comment>
<dbReference type="Pfam" id="PF08281">
    <property type="entry name" value="Sigma70_r4_2"/>
    <property type="match status" value="1"/>
</dbReference>
<dbReference type="InterPro" id="IPR036388">
    <property type="entry name" value="WH-like_DNA-bd_sf"/>
</dbReference>
<dbReference type="InterPro" id="IPR013249">
    <property type="entry name" value="RNA_pol_sigma70_r4_t2"/>
</dbReference>
<feature type="domain" description="RNA polymerase sigma-70 region 2" evidence="5">
    <location>
        <begin position="21"/>
        <end position="80"/>
    </location>
</feature>
<evidence type="ECO:0000256" key="1">
    <source>
        <dbReference type="ARBA" id="ARBA00010641"/>
    </source>
</evidence>
<reference evidence="7 8" key="1">
    <citation type="submission" date="2018-07" db="EMBL/GenBank/DDBJ databases">
        <title>Freshwater and sediment microbial communities from various areas in North America, analyzing microbe dynamics in response to fracking.</title>
        <authorList>
            <person name="Lamendella R."/>
        </authorList>
    </citation>
    <scope>NUCLEOTIDE SEQUENCE [LARGE SCALE GENOMIC DNA]</scope>
    <source>
        <strain evidence="7 8">160A</strain>
    </source>
</reference>
<evidence type="ECO:0000256" key="2">
    <source>
        <dbReference type="ARBA" id="ARBA00023015"/>
    </source>
</evidence>
<evidence type="ECO:0000256" key="4">
    <source>
        <dbReference type="ARBA" id="ARBA00023163"/>
    </source>
</evidence>
<keyword evidence="2" id="KW-0805">Transcription regulation</keyword>
<dbReference type="Proteomes" id="UP000252733">
    <property type="component" value="Unassembled WGS sequence"/>
</dbReference>
<dbReference type="GO" id="GO:0016987">
    <property type="term" value="F:sigma factor activity"/>
    <property type="evidence" value="ECO:0007669"/>
    <property type="project" value="UniProtKB-KW"/>
</dbReference>
<dbReference type="EMBL" id="QPIZ01000022">
    <property type="protein sequence ID" value="RCW30361.1"/>
    <property type="molecule type" value="Genomic_DNA"/>
</dbReference>
<protein>
    <submittedName>
        <fullName evidence="7">RNA polymerase sigma-70 factor (ECF subfamily)</fullName>
    </submittedName>
</protein>
<comment type="similarity">
    <text evidence="1">Belongs to the sigma-70 factor family. ECF subfamily.</text>
</comment>
<dbReference type="GO" id="GO:0003677">
    <property type="term" value="F:DNA binding"/>
    <property type="evidence" value="ECO:0007669"/>
    <property type="project" value="InterPro"/>
</dbReference>
<sequence>MTDETQKEQFLTVLEENIRIVQKIEGVYTRNARDREDLLNDITLELWKSFRKFKGNSRVSTWMYRVALNTALNFQRKVTRDKVFSSLDDLKVEPVGWLNEDDNSDKSAVLNRCIEELDDLNKAIILLYLDGNSHKEISMITGISTTNVGTRIGRIKEQLKELVIKKSDYYGLK</sequence>
<dbReference type="AlphaFoldDB" id="A0A368UU13"/>
<keyword evidence="4" id="KW-0804">Transcription</keyword>
<dbReference type="Gene3D" id="1.10.10.10">
    <property type="entry name" value="Winged helix-like DNA-binding domain superfamily/Winged helix DNA-binding domain"/>
    <property type="match status" value="1"/>
</dbReference>
<proteinExistence type="inferred from homology"/>
<keyword evidence="8" id="KW-1185">Reference proteome</keyword>